<dbReference type="OrthoDB" id="9803101at2"/>
<dbReference type="EMBL" id="NIGF01000004">
    <property type="protein sequence ID" value="PQV64643.1"/>
    <property type="molecule type" value="Genomic_DNA"/>
</dbReference>
<dbReference type="PANTHER" id="PTHR11803">
    <property type="entry name" value="2-IMINOBUTANOATE/2-IMINOPROPANOATE DEAMINASE RIDA"/>
    <property type="match status" value="1"/>
</dbReference>
<dbReference type="AlphaFoldDB" id="A0A2S8SV24"/>
<dbReference type="Gene3D" id="3.30.1330.40">
    <property type="entry name" value="RutC-like"/>
    <property type="match status" value="1"/>
</dbReference>
<dbReference type="InterPro" id="IPR006175">
    <property type="entry name" value="YjgF/YER057c/UK114"/>
</dbReference>
<evidence type="ECO:0000313" key="2">
    <source>
        <dbReference type="EMBL" id="PQV64643.1"/>
    </source>
</evidence>
<dbReference type="InterPro" id="IPR019897">
    <property type="entry name" value="RidA_CS"/>
</dbReference>
<evidence type="ECO:0000256" key="1">
    <source>
        <dbReference type="ARBA" id="ARBA00010552"/>
    </source>
</evidence>
<dbReference type="SUPFAM" id="SSF55298">
    <property type="entry name" value="YjgF-like"/>
    <property type="match status" value="1"/>
</dbReference>
<dbReference type="FunFam" id="3.30.1330.40:FF:000001">
    <property type="entry name" value="L-PSP family endoribonuclease"/>
    <property type="match status" value="1"/>
</dbReference>
<gene>
    <name evidence="2" type="ORF">B1R32_104137</name>
</gene>
<reference evidence="2 3" key="1">
    <citation type="journal article" date="2018" name="Syst. Appl. Microbiol.">
        <title>Abditibacterium utsteinense sp. nov., the first cultivated member of candidate phylum FBP, isolated from ice-free Antarctic soil samples.</title>
        <authorList>
            <person name="Tahon G."/>
            <person name="Tytgat B."/>
            <person name="Lebbe L."/>
            <person name="Carlier A."/>
            <person name="Willems A."/>
        </authorList>
    </citation>
    <scope>NUCLEOTIDE SEQUENCE [LARGE SCALE GENOMIC DNA]</scope>
    <source>
        <strain evidence="2 3">LMG 29911</strain>
    </source>
</reference>
<dbReference type="InterPro" id="IPR035959">
    <property type="entry name" value="RutC-like_sf"/>
</dbReference>
<dbReference type="RefSeq" id="WP_105483020.1">
    <property type="nucleotide sequence ID" value="NZ_NIGF01000004.1"/>
</dbReference>
<dbReference type="Proteomes" id="UP000237684">
    <property type="component" value="Unassembled WGS sequence"/>
</dbReference>
<name>A0A2S8SV24_9BACT</name>
<comment type="similarity">
    <text evidence="1">Belongs to the RutC family.</text>
</comment>
<dbReference type="Pfam" id="PF01042">
    <property type="entry name" value="Ribonuc_L-PSP"/>
    <property type="match status" value="1"/>
</dbReference>
<dbReference type="PANTHER" id="PTHR11803:SF39">
    <property type="entry name" value="2-IMINOBUTANOATE_2-IMINOPROPANOATE DEAMINASE"/>
    <property type="match status" value="1"/>
</dbReference>
<dbReference type="InParanoid" id="A0A2S8SV24"/>
<sequence length="141" mass="15664">MKEIIATPDAPAAIGPYAQAVKVNDMIFVSGQLPYDPKSRQIITGDIGPQTEQVLLNIRSILEEGGAHLDDVVKVTIFMKNLGDFEAMNRVYELFFPNTETSTNLLPARSTVEVSRLPRDVDIEIEAIAIISRDYITPELF</sequence>
<dbReference type="FunCoup" id="A0A2S8SV24">
    <property type="interactions" value="390"/>
</dbReference>
<protein>
    <submittedName>
        <fullName evidence="2">Endoribonuclease L-PSP</fullName>
    </submittedName>
</protein>
<dbReference type="CDD" id="cd00448">
    <property type="entry name" value="YjgF_YER057c_UK114_family"/>
    <property type="match status" value="1"/>
</dbReference>
<accession>A0A2S8SV24</accession>
<keyword evidence="3" id="KW-1185">Reference proteome</keyword>
<dbReference type="GO" id="GO:0019239">
    <property type="term" value="F:deaminase activity"/>
    <property type="evidence" value="ECO:0007669"/>
    <property type="project" value="TreeGrafter"/>
</dbReference>
<proteinExistence type="inferred from homology"/>
<dbReference type="GO" id="GO:0005829">
    <property type="term" value="C:cytosol"/>
    <property type="evidence" value="ECO:0007669"/>
    <property type="project" value="TreeGrafter"/>
</dbReference>
<comment type="caution">
    <text evidence="2">The sequence shown here is derived from an EMBL/GenBank/DDBJ whole genome shotgun (WGS) entry which is preliminary data.</text>
</comment>
<dbReference type="PROSITE" id="PS01094">
    <property type="entry name" value="UPF0076"/>
    <property type="match status" value="1"/>
</dbReference>
<organism evidence="2 3">
    <name type="scientific">Abditibacterium utsteinense</name>
    <dbReference type="NCBI Taxonomy" id="1960156"/>
    <lineage>
        <taxon>Bacteria</taxon>
        <taxon>Pseudomonadati</taxon>
        <taxon>Abditibacteriota</taxon>
        <taxon>Abditibacteriia</taxon>
        <taxon>Abditibacteriales</taxon>
        <taxon>Abditibacteriaceae</taxon>
        <taxon>Abditibacterium</taxon>
    </lineage>
</organism>
<evidence type="ECO:0000313" key="3">
    <source>
        <dbReference type="Proteomes" id="UP000237684"/>
    </source>
</evidence>